<keyword evidence="4" id="KW-0472">Membrane</keyword>
<comment type="subcellular location">
    <subcellularLocation>
        <location evidence="1">Cell outer membrane</location>
        <topology evidence="1">Multi-pass membrane protein</topology>
    </subcellularLocation>
</comment>
<dbReference type="FunFam" id="2.170.130.10:FF:000009">
    <property type="entry name" value="SusC/RagA family TonB-linked outer membrane protein"/>
    <property type="match status" value="1"/>
</dbReference>
<dbReference type="InterPro" id="IPR012910">
    <property type="entry name" value="Plug_dom"/>
</dbReference>
<evidence type="ECO:0000313" key="7">
    <source>
        <dbReference type="EMBL" id="KAA6352376.1"/>
    </source>
</evidence>
<name>A0A5J4T1L1_9ZZZZ</name>
<accession>A0A5J4T1L1</accession>
<sequence>MLLVSGFAFGQNNITVTGKVTEADTGEPVIGASVTIKGKAVGTITSLDGKYSLADVPSNATLIYNIVGMKTVEILINGRKEVNVTMEEDVQLLDEVVVVGYGTAKKRDLTGSIVSIAGTQIANKPSTNPLASIQGMIAGVQIINTGRAGQDPEIRIRGTNSINGYTPLYIVDGLFTDNINYLNPADIESIEVLKDPSSLAIFGVRGANGVVILSTKKAKEGQTVVNINSSVGWKHISDRLPLTNAAEFKELYNEQLNNQNAKPFNYTDWQADTDWQDEIFQTGFLNNNNISITGASDKNKFYLGIGYTTEEGSIKSEKLSKITLNLNSEYKVNNYLKFGYQVNGSRTLPPDAKGVEGAIKAVPIAPTHYDYIDPVTKASERLVHSLPDFQRAQAANPYRAVELQARHNLGTNHRVAGNIFGEAKFLKNFTFKTTFSLNYSMNESRGFTPIIYEYNPDIIGGNKKETIGSKAETVSQSKSTNLSAQQDHILTYENKFGNHGLTAMLGFTTNYRESSSLDGNRSQKLEDIYFSPGDNTDKWWLSSLSSTAASTNGGSQWKRFSMSYLVRALYNYDNQYLLNTSYRRDGSSVFSGVGNTWDNFYSIGAGWILDESLIGNQDILDHLKIKGSWGVLGSENTGGNNYPSYPTLTSSGSAVFGDEIIPGYTYQYLVQNLHWEKTTSWEAGFEAKMLDQRLSIESVYYNKLTKDIIVSLASRTGAQNSLENLGEISNKGVEVAISWNDKLANGDFNYSLGANLTTIKNNVVSLGRDEGDAKYSGASRTLAGYPIAHFYGYEVVGIYQNEEDVFQSPPSTVVSVKPGDLKFRDIDGDGKITTKDRTMIGNPTPDFTYGINASLTYKRISLSIDMMGVYGNEIYRNWGNASTYAQLNYRKAHLNRWHGEGTSNWEPVLDPSRTVNNLASSYFVEDGSFFRIRNIELGYTFNKSLLSKIYLQSLRIYGNVQNLKTWHKNSGYTPEIGGNALTFGVDEGGYPMPAIYTVGFNLSF</sequence>
<reference evidence="7" key="1">
    <citation type="submission" date="2019-03" db="EMBL/GenBank/DDBJ databases">
        <title>Single cell metagenomics reveals metabolic interactions within the superorganism composed of flagellate Streblomastix strix and complex community of Bacteroidetes bacteria on its surface.</title>
        <authorList>
            <person name="Treitli S.C."/>
            <person name="Kolisko M."/>
            <person name="Husnik F."/>
            <person name="Keeling P."/>
            <person name="Hampl V."/>
        </authorList>
    </citation>
    <scope>NUCLEOTIDE SEQUENCE</scope>
    <source>
        <strain evidence="7">STM</strain>
    </source>
</reference>
<keyword evidence="2" id="KW-0813">Transport</keyword>
<dbReference type="InterPro" id="IPR023997">
    <property type="entry name" value="TonB-dep_OMP_SusC/RagA_CS"/>
</dbReference>
<evidence type="ECO:0000256" key="3">
    <source>
        <dbReference type="ARBA" id="ARBA00022692"/>
    </source>
</evidence>
<dbReference type="InterPro" id="IPR008969">
    <property type="entry name" value="CarboxyPept-like_regulatory"/>
</dbReference>
<evidence type="ECO:0000256" key="4">
    <source>
        <dbReference type="ARBA" id="ARBA00023136"/>
    </source>
</evidence>
<keyword evidence="5" id="KW-0998">Cell outer membrane</keyword>
<proteinExistence type="predicted"/>
<dbReference type="NCBIfam" id="TIGR04056">
    <property type="entry name" value="OMP_RagA_SusC"/>
    <property type="match status" value="1"/>
</dbReference>
<gene>
    <name evidence="7" type="ORF">EZS27_000326</name>
</gene>
<dbReference type="Pfam" id="PF07715">
    <property type="entry name" value="Plug"/>
    <property type="match status" value="1"/>
</dbReference>
<keyword evidence="7" id="KW-0675">Receptor</keyword>
<feature type="domain" description="TonB-dependent receptor plug" evidence="6">
    <location>
        <begin position="105"/>
        <end position="210"/>
    </location>
</feature>
<dbReference type="InterPro" id="IPR039426">
    <property type="entry name" value="TonB-dep_rcpt-like"/>
</dbReference>
<dbReference type="Gene3D" id="2.60.40.1120">
    <property type="entry name" value="Carboxypeptidase-like, regulatory domain"/>
    <property type="match status" value="1"/>
</dbReference>
<evidence type="ECO:0000256" key="5">
    <source>
        <dbReference type="ARBA" id="ARBA00023237"/>
    </source>
</evidence>
<dbReference type="InterPro" id="IPR023996">
    <property type="entry name" value="TonB-dep_OMP_SusC/RagA"/>
</dbReference>
<dbReference type="InterPro" id="IPR037066">
    <property type="entry name" value="Plug_dom_sf"/>
</dbReference>
<keyword evidence="3" id="KW-0812">Transmembrane</keyword>
<dbReference type="PROSITE" id="PS52016">
    <property type="entry name" value="TONB_DEPENDENT_REC_3"/>
    <property type="match status" value="1"/>
</dbReference>
<organism evidence="7">
    <name type="scientific">termite gut metagenome</name>
    <dbReference type="NCBI Taxonomy" id="433724"/>
    <lineage>
        <taxon>unclassified sequences</taxon>
        <taxon>metagenomes</taxon>
        <taxon>organismal metagenomes</taxon>
    </lineage>
</organism>
<dbReference type="AlphaFoldDB" id="A0A5J4T1L1"/>
<dbReference type="NCBIfam" id="TIGR04057">
    <property type="entry name" value="SusC_RagA_signa"/>
    <property type="match status" value="1"/>
</dbReference>
<evidence type="ECO:0000259" key="6">
    <source>
        <dbReference type="Pfam" id="PF07715"/>
    </source>
</evidence>
<dbReference type="InterPro" id="IPR036942">
    <property type="entry name" value="Beta-barrel_TonB_sf"/>
</dbReference>
<comment type="caution">
    <text evidence="7">The sequence shown here is derived from an EMBL/GenBank/DDBJ whole genome shotgun (WGS) entry which is preliminary data.</text>
</comment>
<protein>
    <submittedName>
        <fullName evidence="7">TonB-dependent receptor SusC</fullName>
    </submittedName>
</protein>
<dbReference type="EMBL" id="SNRY01000003">
    <property type="protein sequence ID" value="KAA6352376.1"/>
    <property type="molecule type" value="Genomic_DNA"/>
</dbReference>
<dbReference type="Pfam" id="PF13715">
    <property type="entry name" value="CarbopepD_reg_2"/>
    <property type="match status" value="1"/>
</dbReference>
<evidence type="ECO:0000256" key="1">
    <source>
        <dbReference type="ARBA" id="ARBA00004571"/>
    </source>
</evidence>
<dbReference type="GO" id="GO:0009279">
    <property type="term" value="C:cell outer membrane"/>
    <property type="evidence" value="ECO:0007669"/>
    <property type="project" value="UniProtKB-SubCell"/>
</dbReference>
<evidence type="ECO:0000256" key="2">
    <source>
        <dbReference type="ARBA" id="ARBA00022448"/>
    </source>
</evidence>
<dbReference type="Gene3D" id="2.40.170.20">
    <property type="entry name" value="TonB-dependent receptor, beta-barrel domain"/>
    <property type="match status" value="1"/>
</dbReference>
<dbReference type="SUPFAM" id="SSF49464">
    <property type="entry name" value="Carboxypeptidase regulatory domain-like"/>
    <property type="match status" value="1"/>
</dbReference>
<dbReference type="SUPFAM" id="SSF56935">
    <property type="entry name" value="Porins"/>
    <property type="match status" value="1"/>
</dbReference>
<dbReference type="Gene3D" id="2.170.130.10">
    <property type="entry name" value="TonB-dependent receptor, plug domain"/>
    <property type="match status" value="1"/>
</dbReference>